<accession>A0ACC1X498</accession>
<comment type="caution">
    <text evidence="1">The sequence shown here is derived from an EMBL/GenBank/DDBJ whole genome shotgun (WGS) entry which is preliminary data.</text>
</comment>
<dbReference type="EMBL" id="CM051404">
    <property type="protein sequence ID" value="KAJ4706192.1"/>
    <property type="molecule type" value="Genomic_DNA"/>
</dbReference>
<protein>
    <submittedName>
        <fullName evidence="1">Pheophytinase, chloroplastic</fullName>
    </submittedName>
</protein>
<gene>
    <name evidence="1" type="ORF">OWV82_019874</name>
</gene>
<proteinExistence type="predicted"/>
<name>A0ACC1X498_MELAZ</name>
<organism evidence="1 2">
    <name type="scientific">Melia azedarach</name>
    <name type="common">Chinaberry tree</name>
    <dbReference type="NCBI Taxonomy" id="155640"/>
    <lineage>
        <taxon>Eukaryota</taxon>
        <taxon>Viridiplantae</taxon>
        <taxon>Streptophyta</taxon>
        <taxon>Embryophyta</taxon>
        <taxon>Tracheophyta</taxon>
        <taxon>Spermatophyta</taxon>
        <taxon>Magnoliopsida</taxon>
        <taxon>eudicotyledons</taxon>
        <taxon>Gunneridae</taxon>
        <taxon>Pentapetalae</taxon>
        <taxon>rosids</taxon>
        <taxon>malvids</taxon>
        <taxon>Sapindales</taxon>
        <taxon>Meliaceae</taxon>
        <taxon>Melia</taxon>
    </lineage>
</organism>
<dbReference type="Proteomes" id="UP001164539">
    <property type="component" value="Chromosome 11"/>
</dbReference>
<reference evidence="1 2" key="1">
    <citation type="journal article" date="2023" name="Science">
        <title>Complex scaffold remodeling in plant triterpene biosynthesis.</title>
        <authorList>
            <person name="De La Pena R."/>
            <person name="Hodgson H."/>
            <person name="Liu J.C."/>
            <person name="Stephenson M.J."/>
            <person name="Martin A.C."/>
            <person name="Owen C."/>
            <person name="Harkess A."/>
            <person name="Leebens-Mack J."/>
            <person name="Jimenez L.E."/>
            <person name="Osbourn A."/>
            <person name="Sattely E.S."/>
        </authorList>
    </citation>
    <scope>NUCLEOTIDE SEQUENCE [LARGE SCALE GENOMIC DNA]</scope>
    <source>
        <strain evidence="2">cv. JPN11</strain>
        <tissue evidence="1">Leaf</tissue>
    </source>
</reference>
<sequence length="687" mass="78238">MAVISFPRFLSHLLDPNHRRRRTRHKCMCRVSPTAPRESRRGSAIIWFKQDLRVDDHLGLVAASKYQAVVPLYVFDHRILSCYSDEMLELVIFALEDLRKLLKEQGSDLMIRFGKAENVITEIVEEVKATSVFAEEEVEYRLRKMMGIVDEALAMVPLVEGKPKICLWRTPFYDIKNLNDLPMSYNDFTRLQLPLTSPIMPPALPGAKLEADWGPLPTFNELKEFMNENPWKQKETWTLIKTMSAETVLQEKLLKSGERRKRNLNNLYSPRKRPAKSFFVTRKGNIVGGGTNAILNALQAYLRYLEGTGRDDWQELHEKLRNAENRDGASFTKLFGTALRLGIMSRRRVHHEAIKYEKQRNAGFLSSFGYSAVTVAAAADAVCSMEWYWLMSLSSLISDEGNSTRIWRWNGYLIQYTVAGNEGPAILLVHGFGAFFEHYRDNIHGIVKGGNRVWAITILGFGKSEKPNIVYTELMWAELLRDFIVEVVGEPVHLVGNSIGAYFVAIVACLWPSVVKSVVLINSAGNVIPEYSSLQFSNERQTSGPAWLAARLLLFYLRLNLNNFVKQCYPTRTERADDWLISEMLRASYDPGVLVVLESIFSFNLSLPLNYLLEGFKEKGLIIQGMKDPIYDSKSKLAMIKEHCVGVVIRELDAGHCPHDEKPEEVNSVICEWVVTVESRLPAESFL</sequence>
<evidence type="ECO:0000313" key="2">
    <source>
        <dbReference type="Proteomes" id="UP001164539"/>
    </source>
</evidence>
<evidence type="ECO:0000313" key="1">
    <source>
        <dbReference type="EMBL" id="KAJ4706192.1"/>
    </source>
</evidence>
<keyword evidence="2" id="KW-1185">Reference proteome</keyword>